<dbReference type="Proteomes" id="UP001151760">
    <property type="component" value="Unassembled WGS sequence"/>
</dbReference>
<dbReference type="EMBL" id="BQNB010011285">
    <property type="protein sequence ID" value="GJS88590.1"/>
    <property type="molecule type" value="Genomic_DNA"/>
</dbReference>
<keyword evidence="1" id="KW-0472">Membrane</keyword>
<keyword evidence="1" id="KW-1133">Transmembrane helix</keyword>
<proteinExistence type="predicted"/>
<gene>
    <name evidence="2" type="ORF">Tco_0771226</name>
</gene>
<accession>A0ABQ4ZER2</accession>
<comment type="caution">
    <text evidence="2">The sequence shown here is derived from an EMBL/GenBank/DDBJ whole genome shotgun (WGS) entry which is preliminary data.</text>
</comment>
<organism evidence="2 3">
    <name type="scientific">Tanacetum coccineum</name>
    <dbReference type="NCBI Taxonomy" id="301880"/>
    <lineage>
        <taxon>Eukaryota</taxon>
        <taxon>Viridiplantae</taxon>
        <taxon>Streptophyta</taxon>
        <taxon>Embryophyta</taxon>
        <taxon>Tracheophyta</taxon>
        <taxon>Spermatophyta</taxon>
        <taxon>Magnoliopsida</taxon>
        <taxon>eudicotyledons</taxon>
        <taxon>Gunneridae</taxon>
        <taxon>Pentapetalae</taxon>
        <taxon>asterids</taxon>
        <taxon>campanulids</taxon>
        <taxon>Asterales</taxon>
        <taxon>Asteraceae</taxon>
        <taxon>Asteroideae</taxon>
        <taxon>Anthemideae</taxon>
        <taxon>Anthemidinae</taxon>
        <taxon>Tanacetum</taxon>
    </lineage>
</organism>
<evidence type="ECO:0000313" key="3">
    <source>
        <dbReference type="Proteomes" id="UP001151760"/>
    </source>
</evidence>
<evidence type="ECO:0000313" key="2">
    <source>
        <dbReference type="EMBL" id="GJS88590.1"/>
    </source>
</evidence>
<name>A0ABQ4ZER2_9ASTR</name>
<keyword evidence="1" id="KW-0812">Transmembrane</keyword>
<reference evidence="2" key="1">
    <citation type="journal article" date="2022" name="Int. J. Mol. Sci.">
        <title>Draft Genome of Tanacetum Coccineum: Genomic Comparison of Closely Related Tanacetum-Family Plants.</title>
        <authorList>
            <person name="Yamashiro T."/>
            <person name="Shiraishi A."/>
            <person name="Nakayama K."/>
            <person name="Satake H."/>
        </authorList>
    </citation>
    <scope>NUCLEOTIDE SEQUENCE</scope>
</reference>
<reference evidence="2" key="2">
    <citation type="submission" date="2022-01" db="EMBL/GenBank/DDBJ databases">
        <authorList>
            <person name="Yamashiro T."/>
            <person name="Shiraishi A."/>
            <person name="Satake H."/>
            <person name="Nakayama K."/>
        </authorList>
    </citation>
    <scope>NUCLEOTIDE SEQUENCE</scope>
</reference>
<keyword evidence="3" id="KW-1185">Reference proteome</keyword>
<protein>
    <submittedName>
        <fullName evidence="2">Uncharacterized protein</fullName>
    </submittedName>
</protein>
<feature type="transmembrane region" description="Helical" evidence="1">
    <location>
        <begin position="89"/>
        <end position="109"/>
    </location>
</feature>
<sequence length="113" mass="12806">MSQSQSSSPLLTVDQLVPVDYSLTLTASVLVIYMQQMWNTIQLVDSKEAFKFKPDQTLVPSCCVIFDLEPLSLSFDLVFKSEIVKSFPCFVFVVFAILRSCVLTNMLILKDRD</sequence>
<evidence type="ECO:0000256" key="1">
    <source>
        <dbReference type="SAM" id="Phobius"/>
    </source>
</evidence>